<feature type="compositionally biased region" description="Low complexity" evidence="1">
    <location>
        <begin position="12"/>
        <end position="31"/>
    </location>
</feature>
<dbReference type="RefSeq" id="XP_052942154.1">
    <property type="nucleotide sequence ID" value="XM_053091216.1"/>
</dbReference>
<accession>A0AA38H245</accession>
<organism evidence="3 4">
    <name type="scientific">Dioszegia hungarica</name>
    <dbReference type="NCBI Taxonomy" id="4972"/>
    <lineage>
        <taxon>Eukaryota</taxon>
        <taxon>Fungi</taxon>
        <taxon>Dikarya</taxon>
        <taxon>Basidiomycota</taxon>
        <taxon>Agaricomycotina</taxon>
        <taxon>Tremellomycetes</taxon>
        <taxon>Tremellales</taxon>
        <taxon>Bulleribasidiaceae</taxon>
        <taxon>Dioszegia</taxon>
    </lineage>
</organism>
<evidence type="ECO:0000256" key="1">
    <source>
        <dbReference type="SAM" id="MobiDB-lite"/>
    </source>
</evidence>
<feature type="region of interest" description="Disordered" evidence="1">
    <location>
        <begin position="1"/>
        <end position="35"/>
    </location>
</feature>
<comment type="caution">
    <text evidence="3">The sequence shown here is derived from an EMBL/GenBank/DDBJ whole genome shotgun (WGS) entry which is preliminary data.</text>
</comment>
<keyword evidence="2" id="KW-0812">Transmembrane</keyword>
<reference evidence="3" key="1">
    <citation type="journal article" date="2022" name="G3 (Bethesda)">
        <title>High quality genome of the basidiomycete yeast Dioszegia hungarica PDD-24b-2 isolated from cloud water.</title>
        <authorList>
            <person name="Jarrige D."/>
            <person name="Haridas S."/>
            <person name="Bleykasten-Grosshans C."/>
            <person name="Joly M."/>
            <person name="Nadalig T."/>
            <person name="Sancelme M."/>
            <person name="Vuilleumier S."/>
            <person name="Grigoriev I.V."/>
            <person name="Amato P."/>
            <person name="Bringel F."/>
        </authorList>
    </citation>
    <scope>NUCLEOTIDE SEQUENCE</scope>
    <source>
        <strain evidence="3">PDD-24b-2</strain>
    </source>
</reference>
<keyword evidence="4" id="KW-1185">Reference proteome</keyword>
<evidence type="ECO:0000313" key="3">
    <source>
        <dbReference type="EMBL" id="KAI9632377.1"/>
    </source>
</evidence>
<gene>
    <name evidence="3" type="ORF">MKK02DRAFT_40681</name>
</gene>
<sequence>MSNFITEPVRLSSSSTPTSSASASATSSAAAQQQDQGNPQINFYRNLFYILIGLLGAFALAAVLSLWRARHRRRLIHAEATRLGLLAPGMPGYISIRDRRAARLMPGENGRSVGVTYRPEWWEVGAAGWMRTWVRPSAPARGYSGGIATSPGFGSTSFSFTPREKLEPHDQGGYLDLAAEKSDPQFRPLAIIPPQPTGPVVDAPLPKSTLKYFPGHLAYRPEDLLPPPLVWGGEGVPKEKMAEQLEGLRGAQVDLVTMIRMPESPEVVQARERGARTRREEGDDEDEDDAEEVVREWGGMCLGVVRMGVEPAEGQEQGRTSMVSGRSGREV</sequence>
<dbReference type="GeneID" id="77730421"/>
<feature type="compositionally biased region" description="Acidic residues" evidence="1">
    <location>
        <begin position="282"/>
        <end position="291"/>
    </location>
</feature>
<feature type="transmembrane region" description="Helical" evidence="2">
    <location>
        <begin position="47"/>
        <end position="67"/>
    </location>
</feature>
<feature type="region of interest" description="Disordered" evidence="1">
    <location>
        <begin position="309"/>
        <end position="331"/>
    </location>
</feature>
<evidence type="ECO:0000256" key="2">
    <source>
        <dbReference type="SAM" id="Phobius"/>
    </source>
</evidence>
<dbReference type="AlphaFoldDB" id="A0AA38H245"/>
<dbReference type="Proteomes" id="UP001164286">
    <property type="component" value="Unassembled WGS sequence"/>
</dbReference>
<evidence type="ECO:0000313" key="4">
    <source>
        <dbReference type="Proteomes" id="UP001164286"/>
    </source>
</evidence>
<protein>
    <submittedName>
        <fullName evidence="3">Uncharacterized protein</fullName>
    </submittedName>
</protein>
<keyword evidence="2" id="KW-1133">Transmembrane helix</keyword>
<dbReference type="EMBL" id="JAKWFO010000014">
    <property type="protein sequence ID" value="KAI9632377.1"/>
    <property type="molecule type" value="Genomic_DNA"/>
</dbReference>
<proteinExistence type="predicted"/>
<feature type="compositionally biased region" description="Basic and acidic residues" evidence="1">
    <location>
        <begin position="269"/>
        <end position="281"/>
    </location>
</feature>
<keyword evidence="2" id="KW-0472">Membrane</keyword>
<feature type="region of interest" description="Disordered" evidence="1">
    <location>
        <begin position="266"/>
        <end position="292"/>
    </location>
</feature>
<name>A0AA38H245_9TREE</name>